<dbReference type="GO" id="GO:0005886">
    <property type="term" value="C:plasma membrane"/>
    <property type="evidence" value="ECO:0007669"/>
    <property type="project" value="UniProtKB-SubCell"/>
</dbReference>
<evidence type="ECO:0000256" key="3">
    <source>
        <dbReference type="ARBA" id="ARBA00022692"/>
    </source>
</evidence>
<dbReference type="Proteomes" id="UP000823850">
    <property type="component" value="Unassembled WGS sequence"/>
</dbReference>
<keyword evidence="2" id="KW-1003">Cell membrane</keyword>
<dbReference type="PANTHER" id="PTHR30250">
    <property type="entry name" value="PST FAMILY PREDICTED COLANIC ACID TRANSPORTER"/>
    <property type="match status" value="1"/>
</dbReference>
<evidence type="ECO:0000256" key="1">
    <source>
        <dbReference type="ARBA" id="ARBA00004651"/>
    </source>
</evidence>
<evidence type="ECO:0000256" key="5">
    <source>
        <dbReference type="ARBA" id="ARBA00023136"/>
    </source>
</evidence>
<comment type="caution">
    <text evidence="7">The sequence shown here is derived from an EMBL/GenBank/DDBJ whole genome shotgun (WGS) entry which is preliminary data.</text>
</comment>
<dbReference type="Pfam" id="PF01943">
    <property type="entry name" value="Polysacc_synt"/>
    <property type="match status" value="1"/>
</dbReference>
<feature type="transmembrane region" description="Helical" evidence="6">
    <location>
        <begin position="449"/>
        <end position="470"/>
    </location>
</feature>
<protein>
    <submittedName>
        <fullName evidence="7">Flippase</fullName>
    </submittedName>
</protein>
<comment type="subcellular location">
    <subcellularLocation>
        <location evidence="1">Cell membrane</location>
        <topology evidence="1">Multi-pass membrane protein</topology>
    </subcellularLocation>
</comment>
<feature type="transmembrane region" description="Helical" evidence="6">
    <location>
        <begin position="12"/>
        <end position="33"/>
    </location>
</feature>
<dbReference type="InterPro" id="IPR050833">
    <property type="entry name" value="Poly_Biosynth_Transport"/>
</dbReference>
<reference evidence="7" key="2">
    <citation type="submission" date="2021-04" db="EMBL/GenBank/DDBJ databases">
        <authorList>
            <person name="Gilroy R."/>
        </authorList>
    </citation>
    <scope>NUCLEOTIDE SEQUENCE</scope>
    <source>
        <strain evidence="7">ChiW19-6364</strain>
    </source>
</reference>
<accession>A0A9D2R965</accession>
<feature type="transmembrane region" description="Helical" evidence="6">
    <location>
        <begin position="118"/>
        <end position="136"/>
    </location>
</feature>
<dbReference type="EMBL" id="DWUX01000087">
    <property type="protein sequence ID" value="HJD39327.1"/>
    <property type="molecule type" value="Genomic_DNA"/>
</dbReference>
<sequence>MKIRSVKFNFIMNFILTASSVIFPLITAPYIFRTLQPAGSGKVDSAAAIITYFMMFASLGIPTYGIRTCAKVRDNKEKLSKTVQELMIINTVSMLISFTVFLIMLAVVPEFAEERTLLLINSISMVLNVIGVSWFYNAIEQYAYITTCSIIFKIISIIMMFLWVKNPEDYIKYGAITVFAGSASYVLNFWNLRKYISFKKTGPYDFRQHIKPILIFFATSAAISVYTNLDVVMIRFMRGSTEVGYYTAAIKVKTLLVSLITSLGTVLLPRLSYYIEKGEKKAFHRMVVKAFDFVTIIGLSVTIYFIFMAKESILLLAGDQFGPSVLPMQILMPAVLFIGLSNITGIQILTPQGYENKVVYSIIYGAVLDFVLNLALIGNYGAAGAAFATLLAELIVLVVQCIYLRKMLRELVKKISIRENLLASLVSLGVLLVTKRFLALPDGASELQIFLNLAVTAVLFFGCYGGLLLVQREKFVMEIIGKIFLERWKKHGEDHENTLENMDQQDKEI</sequence>
<keyword evidence="4 6" id="KW-1133">Transmembrane helix</keyword>
<dbReference type="PANTHER" id="PTHR30250:SF11">
    <property type="entry name" value="O-ANTIGEN TRANSPORTER-RELATED"/>
    <property type="match status" value="1"/>
</dbReference>
<feature type="transmembrane region" description="Helical" evidence="6">
    <location>
        <begin position="170"/>
        <end position="192"/>
    </location>
</feature>
<keyword evidence="5 6" id="KW-0472">Membrane</keyword>
<evidence type="ECO:0000313" key="7">
    <source>
        <dbReference type="EMBL" id="HJD39327.1"/>
    </source>
</evidence>
<feature type="transmembrane region" description="Helical" evidence="6">
    <location>
        <begin position="45"/>
        <end position="66"/>
    </location>
</feature>
<proteinExistence type="predicted"/>
<evidence type="ECO:0000256" key="4">
    <source>
        <dbReference type="ARBA" id="ARBA00022989"/>
    </source>
</evidence>
<name>A0A9D2R965_9FIRM</name>
<gene>
    <name evidence="7" type="ORF">H9913_04805</name>
</gene>
<evidence type="ECO:0000256" key="2">
    <source>
        <dbReference type="ARBA" id="ARBA00022475"/>
    </source>
</evidence>
<feature type="transmembrane region" description="Helical" evidence="6">
    <location>
        <begin position="417"/>
        <end position="437"/>
    </location>
</feature>
<feature type="transmembrane region" description="Helical" evidence="6">
    <location>
        <begin position="143"/>
        <end position="164"/>
    </location>
</feature>
<reference evidence="7" key="1">
    <citation type="journal article" date="2021" name="PeerJ">
        <title>Extensive microbial diversity within the chicken gut microbiome revealed by metagenomics and culture.</title>
        <authorList>
            <person name="Gilroy R."/>
            <person name="Ravi A."/>
            <person name="Getino M."/>
            <person name="Pursley I."/>
            <person name="Horton D.L."/>
            <person name="Alikhan N.F."/>
            <person name="Baker D."/>
            <person name="Gharbi K."/>
            <person name="Hall N."/>
            <person name="Watson M."/>
            <person name="Adriaenssens E.M."/>
            <person name="Foster-Nyarko E."/>
            <person name="Jarju S."/>
            <person name="Secka A."/>
            <person name="Antonio M."/>
            <person name="Oren A."/>
            <person name="Chaudhuri R.R."/>
            <person name="La Ragione R."/>
            <person name="Hildebrand F."/>
            <person name="Pallen M.J."/>
        </authorList>
    </citation>
    <scope>NUCLEOTIDE SEQUENCE</scope>
    <source>
        <strain evidence="7">ChiW19-6364</strain>
    </source>
</reference>
<feature type="transmembrane region" description="Helical" evidence="6">
    <location>
        <begin position="287"/>
        <end position="307"/>
    </location>
</feature>
<feature type="transmembrane region" description="Helical" evidence="6">
    <location>
        <begin position="327"/>
        <end position="346"/>
    </location>
</feature>
<feature type="transmembrane region" description="Helical" evidence="6">
    <location>
        <begin position="87"/>
        <end position="106"/>
    </location>
</feature>
<dbReference type="InterPro" id="IPR002797">
    <property type="entry name" value="Polysacc_synth"/>
</dbReference>
<evidence type="ECO:0000256" key="6">
    <source>
        <dbReference type="SAM" id="Phobius"/>
    </source>
</evidence>
<feature type="transmembrane region" description="Helical" evidence="6">
    <location>
        <begin position="213"/>
        <end position="234"/>
    </location>
</feature>
<dbReference type="AlphaFoldDB" id="A0A9D2R965"/>
<evidence type="ECO:0000313" key="8">
    <source>
        <dbReference type="Proteomes" id="UP000823850"/>
    </source>
</evidence>
<feature type="transmembrane region" description="Helical" evidence="6">
    <location>
        <begin position="383"/>
        <end position="405"/>
    </location>
</feature>
<feature type="transmembrane region" description="Helical" evidence="6">
    <location>
        <begin position="254"/>
        <end position="275"/>
    </location>
</feature>
<dbReference type="CDD" id="cd13128">
    <property type="entry name" value="MATE_Wzx_like"/>
    <property type="match status" value="1"/>
</dbReference>
<feature type="transmembrane region" description="Helical" evidence="6">
    <location>
        <begin position="358"/>
        <end position="377"/>
    </location>
</feature>
<keyword evidence="3 6" id="KW-0812">Transmembrane</keyword>
<organism evidence="7 8">
    <name type="scientific">Candidatus Blautia stercoripullorum</name>
    <dbReference type="NCBI Taxonomy" id="2838502"/>
    <lineage>
        <taxon>Bacteria</taxon>
        <taxon>Bacillati</taxon>
        <taxon>Bacillota</taxon>
        <taxon>Clostridia</taxon>
        <taxon>Lachnospirales</taxon>
        <taxon>Lachnospiraceae</taxon>
        <taxon>Blautia</taxon>
    </lineage>
</organism>